<feature type="coiled-coil region" evidence="1">
    <location>
        <begin position="135"/>
        <end position="182"/>
    </location>
</feature>
<dbReference type="Proteomes" id="UP001642464">
    <property type="component" value="Unassembled WGS sequence"/>
</dbReference>
<evidence type="ECO:0000313" key="3">
    <source>
        <dbReference type="Proteomes" id="UP001642464"/>
    </source>
</evidence>
<feature type="non-terminal residue" evidence="2">
    <location>
        <position position="223"/>
    </location>
</feature>
<accession>A0ABP0RUS9</accession>
<feature type="non-terminal residue" evidence="2">
    <location>
        <position position="1"/>
    </location>
</feature>
<reference evidence="2 3" key="1">
    <citation type="submission" date="2024-02" db="EMBL/GenBank/DDBJ databases">
        <authorList>
            <person name="Chen Y."/>
            <person name="Shah S."/>
            <person name="Dougan E. K."/>
            <person name="Thang M."/>
            <person name="Chan C."/>
        </authorList>
    </citation>
    <scope>NUCLEOTIDE SEQUENCE [LARGE SCALE GENOMIC DNA]</scope>
</reference>
<keyword evidence="1" id="KW-0175">Coiled coil</keyword>
<keyword evidence="3" id="KW-1185">Reference proteome</keyword>
<evidence type="ECO:0000313" key="2">
    <source>
        <dbReference type="EMBL" id="CAK9104399.1"/>
    </source>
</evidence>
<dbReference type="EMBL" id="CAXAMM010042367">
    <property type="protein sequence ID" value="CAK9104399.1"/>
    <property type="molecule type" value="Genomic_DNA"/>
</dbReference>
<gene>
    <name evidence="2" type="ORF">SCF082_LOCUS48720</name>
</gene>
<protein>
    <submittedName>
        <fullName evidence="2">Uncharacterized protein</fullName>
    </submittedName>
</protein>
<sequence>DSVQRLAAALDAAAMAGMPDEDEAVADAWYLLQDLKAAESQKIPEVEGLREVFAEARLPQRVDEAMTWCQSQRLLSTSEVVSAAQALGDHLNLRPLERKRLNKALEALGSFGEALQDAQEVLPTLQALKALQVLVAEPKVQAKELEQAIEKAKEAKVDEEDLANAKQKLEELHQVASAQQALEDAMRDGDIEVLEAALAEAKRLHVSELYQAEKKVETLKATQ</sequence>
<evidence type="ECO:0000256" key="1">
    <source>
        <dbReference type="SAM" id="Coils"/>
    </source>
</evidence>
<name>A0ABP0RUS9_9DINO</name>
<comment type="caution">
    <text evidence="2">The sequence shown here is derived from an EMBL/GenBank/DDBJ whole genome shotgun (WGS) entry which is preliminary data.</text>
</comment>
<organism evidence="2 3">
    <name type="scientific">Durusdinium trenchii</name>
    <dbReference type="NCBI Taxonomy" id="1381693"/>
    <lineage>
        <taxon>Eukaryota</taxon>
        <taxon>Sar</taxon>
        <taxon>Alveolata</taxon>
        <taxon>Dinophyceae</taxon>
        <taxon>Suessiales</taxon>
        <taxon>Symbiodiniaceae</taxon>
        <taxon>Durusdinium</taxon>
    </lineage>
</organism>
<proteinExistence type="predicted"/>